<protein>
    <recommendedName>
        <fullName evidence="16">Chromatin modification-related protein</fullName>
    </recommendedName>
</protein>
<feature type="compositionally biased region" description="Polar residues" evidence="17">
    <location>
        <begin position="247"/>
        <end position="261"/>
    </location>
</feature>
<dbReference type="GO" id="GO:0005634">
    <property type="term" value="C:nucleus"/>
    <property type="evidence" value="ECO:0007669"/>
    <property type="project" value="UniProtKB-SubCell"/>
</dbReference>
<dbReference type="GO" id="GO:0006325">
    <property type="term" value="P:chromatin organization"/>
    <property type="evidence" value="ECO:0007669"/>
    <property type="project" value="UniProtKB-KW"/>
</dbReference>
<sequence>MSTADDAATVLELFTHDVANLPAEIAHLLEEIKAKDEHIAQCKDAVISRDNALQRHIKQHGSHVKHPKEEAFTKAINDNFDRMEVLQREKVALSEKAMVVLERQIKRFDVKLRDLQATDQFPRDPTLPTLLGPSSGNAVPPLSGVSTPLQSTSGNAASGAGANIANAAIARLAGAARTASGTATPNPILAQPHLNVPSAGRSPRETSVDASKRRRLNASLGSLPVASSNLRQTSTGPASTPKPGTPGATSRAGSAQPTKPSQARKMPGQKKGTLPSTSATSAAGRKRVRTSMLPSKKGDRRRQLASRSGRGSPSASPTPSDSHASVSPTPSAQPSDVGVSERKKAPGNVKHKTEPTSDDEDVTQVEAGEEDDTEVYCSCQRTSFGDMIGCDNLDCKYQWFHWSCVGLKETPDGEWLCPFCSKLPKDKIRKEED</sequence>
<keyword evidence="6 14" id="KW-0862">Zinc</keyword>
<feature type="binding site" evidence="14">
    <location>
        <position position="420"/>
    </location>
    <ligand>
        <name>Zn(2+)</name>
        <dbReference type="ChEBI" id="CHEBI:29105"/>
        <label>2</label>
    </ligand>
</feature>
<evidence type="ECO:0000256" key="17">
    <source>
        <dbReference type="SAM" id="MobiDB-lite"/>
    </source>
</evidence>
<comment type="domain">
    <text evidence="16">The PHD-type zinc finger mediates the binding to H3K4me3.</text>
</comment>
<keyword evidence="20" id="KW-1185">Reference proteome</keyword>
<keyword evidence="10" id="KW-0469">Meiosis</keyword>
<evidence type="ECO:0000256" key="14">
    <source>
        <dbReference type="PIRSR" id="PIRSR628651-51"/>
    </source>
</evidence>
<evidence type="ECO:0000256" key="6">
    <source>
        <dbReference type="ARBA" id="ARBA00022833"/>
    </source>
</evidence>
<dbReference type="InterPro" id="IPR028651">
    <property type="entry name" value="ING_fam"/>
</dbReference>
<evidence type="ECO:0000313" key="19">
    <source>
        <dbReference type="EMBL" id="PSK60388.1"/>
    </source>
</evidence>
<dbReference type="SMART" id="SM01408">
    <property type="entry name" value="ING"/>
    <property type="match status" value="1"/>
</dbReference>
<evidence type="ECO:0000256" key="12">
    <source>
        <dbReference type="ARBA" id="ARBA00037044"/>
    </source>
</evidence>
<dbReference type="SMART" id="SM00249">
    <property type="entry name" value="PHD"/>
    <property type="match status" value="1"/>
</dbReference>
<dbReference type="Proteomes" id="UP000243723">
    <property type="component" value="Unassembled WGS sequence"/>
</dbReference>
<feature type="compositionally biased region" description="Low complexity" evidence="17">
    <location>
        <begin position="305"/>
        <end position="317"/>
    </location>
</feature>
<dbReference type="AlphaFoldDB" id="A0A2P8AIS9"/>
<name>A0A2P8AIS9_9PEZI</name>
<feature type="region of interest" description="Disordered" evidence="17">
    <location>
        <begin position="180"/>
        <end position="369"/>
    </location>
</feature>
<dbReference type="EMBL" id="NHZQ01000003">
    <property type="protein sequence ID" value="PSK60388.1"/>
    <property type="molecule type" value="Genomic_DNA"/>
</dbReference>
<dbReference type="CDD" id="cd15505">
    <property type="entry name" value="PHD_ING"/>
    <property type="match status" value="1"/>
</dbReference>
<feature type="region of interest" description="Disordered" evidence="17">
    <location>
        <begin position="121"/>
        <end position="157"/>
    </location>
</feature>
<feature type="binding site" evidence="14">
    <location>
        <position position="379"/>
    </location>
    <ligand>
        <name>Zn(2+)</name>
        <dbReference type="ChEBI" id="CHEBI:29105"/>
        <label>1</label>
    </ligand>
</feature>
<comment type="subcellular location">
    <subcellularLocation>
        <location evidence="1 16">Nucleus</location>
    </subcellularLocation>
</comment>
<proteinExistence type="inferred from homology"/>
<dbReference type="InterPro" id="IPR019787">
    <property type="entry name" value="Znf_PHD-finger"/>
</dbReference>
<feature type="compositionally biased region" description="Polar residues" evidence="17">
    <location>
        <begin position="318"/>
        <end position="334"/>
    </location>
</feature>
<dbReference type="InterPro" id="IPR011011">
    <property type="entry name" value="Znf_FYVE_PHD"/>
</dbReference>
<dbReference type="PROSITE" id="PS50016">
    <property type="entry name" value="ZF_PHD_2"/>
    <property type="match status" value="1"/>
</dbReference>
<feature type="site" description="Histone H3K4me3 binding" evidence="13">
    <location>
        <position position="387"/>
    </location>
</feature>
<comment type="function">
    <text evidence="12">Component of the NuA4 histone acetyltransferase complex which is involved in transcriptional activation of selected genes principally by acetylation of nucleosomal histone H4 and H2A. The NuA4 complex is also involved in DNA repair. Involved in cell cycle progression and meiosis.</text>
</comment>
<dbReference type="PANTHER" id="PTHR10333">
    <property type="entry name" value="INHIBITOR OF GROWTH PROTEIN"/>
    <property type="match status" value="1"/>
</dbReference>
<evidence type="ECO:0000256" key="9">
    <source>
        <dbReference type="ARBA" id="ARBA00023242"/>
    </source>
</evidence>
<comment type="function">
    <text evidence="16">Component of an histone acetyltransferase complex.</text>
</comment>
<dbReference type="PANTHER" id="PTHR10333:SF100">
    <property type="entry name" value="CHROMATIN MODIFICATION-RELATED PROTEIN YNG2"/>
    <property type="match status" value="1"/>
</dbReference>
<dbReference type="OrthoDB" id="2505961at2759"/>
<dbReference type="InterPro" id="IPR024610">
    <property type="entry name" value="ING_N_histone-binding"/>
</dbReference>
<dbReference type="GO" id="GO:0008270">
    <property type="term" value="F:zinc ion binding"/>
    <property type="evidence" value="ECO:0007669"/>
    <property type="project" value="UniProtKB-KW"/>
</dbReference>
<feature type="binding site" evidence="14">
    <location>
        <position position="377"/>
    </location>
    <ligand>
        <name>Zn(2+)</name>
        <dbReference type="ChEBI" id="CHEBI:29105"/>
        <label>1</label>
    </ligand>
</feature>
<organism evidence="19 20">
    <name type="scientific">Elsinoe australis</name>
    <dbReference type="NCBI Taxonomy" id="40998"/>
    <lineage>
        <taxon>Eukaryota</taxon>
        <taxon>Fungi</taxon>
        <taxon>Dikarya</taxon>
        <taxon>Ascomycota</taxon>
        <taxon>Pezizomycotina</taxon>
        <taxon>Dothideomycetes</taxon>
        <taxon>Dothideomycetidae</taxon>
        <taxon>Myriangiales</taxon>
        <taxon>Elsinoaceae</taxon>
        <taxon>Elsinoe</taxon>
    </lineage>
</organism>
<evidence type="ECO:0000256" key="8">
    <source>
        <dbReference type="ARBA" id="ARBA00023204"/>
    </source>
</evidence>
<evidence type="ECO:0000256" key="16">
    <source>
        <dbReference type="RuleBase" id="RU361213"/>
    </source>
</evidence>
<dbReference type="Pfam" id="PF12998">
    <property type="entry name" value="ING"/>
    <property type="match status" value="1"/>
</dbReference>
<feature type="binding site" evidence="14">
    <location>
        <position position="401"/>
    </location>
    <ligand>
        <name>Zn(2+)</name>
        <dbReference type="ChEBI" id="CHEBI:29105"/>
        <label>1</label>
    </ligand>
</feature>
<feature type="compositionally biased region" description="Polar residues" evidence="17">
    <location>
        <begin position="225"/>
        <end position="238"/>
    </location>
</feature>
<keyword evidence="4" id="KW-0227">DNA damage</keyword>
<feature type="binding site" evidence="14">
    <location>
        <position position="390"/>
    </location>
    <ligand>
        <name>Zn(2+)</name>
        <dbReference type="ChEBI" id="CHEBI:29105"/>
        <label>2</label>
    </ligand>
</feature>
<feature type="site" description="Histone H3K4me3 binding" evidence="13">
    <location>
        <position position="376"/>
    </location>
</feature>
<keyword evidence="11" id="KW-0131">Cell cycle</keyword>
<feature type="site" description="Histone H3K4me3 binding" evidence="13">
    <location>
        <position position="399"/>
    </location>
</feature>
<comment type="caution">
    <text evidence="19">The sequence shown here is derived from an EMBL/GenBank/DDBJ whole genome shotgun (WGS) entry which is preliminary data.</text>
</comment>
<evidence type="ECO:0000256" key="7">
    <source>
        <dbReference type="ARBA" id="ARBA00022853"/>
    </source>
</evidence>
<dbReference type="Gene3D" id="3.30.40.10">
    <property type="entry name" value="Zinc/RING finger domain, C3HC4 (zinc finger)"/>
    <property type="match status" value="1"/>
</dbReference>
<feature type="domain" description="PHD-type" evidence="18">
    <location>
        <begin position="374"/>
        <end position="423"/>
    </location>
</feature>
<comment type="similarity">
    <text evidence="2 16">Belongs to the ING family.</text>
</comment>
<evidence type="ECO:0000256" key="3">
    <source>
        <dbReference type="ARBA" id="ARBA00022723"/>
    </source>
</evidence>
<dbReference type="CDD" id="cd16858">
    <property type="entry name" value="ING_ING3_Yng2p"/>
    <property type="match status" value="1"/>
</dbReference>
<feature type="compositionally biased region" description="Acidic residues" evidence="17">
    <location>
        <begin position="356"/>
        <end position="369"/>
    </location>
</feature>
<evidence type="ECO:0000256" key="10">
    <source>
        <dbReference type="ARBA" id="ARBA00023254"/>
    </source>
</evidence>
<keyword evidence="5 15" id="KW-0863">Zinc-finger</keyword>
<evidence type="ECO:0000256" key="15">
    <source>
        <dbReference type="PROSITE-ProRule" id="PRU00146"/>
    </source>
</evidence>
<dbReference type="Gene3D" id="6.10.140.1740">
    <property type="match status" value="1"/>
</dbReference>
<dbReference type="STRING" id="40998.A0A2P8AIS9"/>
<accession>A0A2P8AIS9</accession>
<feature type="binding site" evidence="14">
    <location>
        <position position="395"/>
    </location>
    <ligand>
        <name>Zn(2+)</name>
        <dbReference type="ChEBI" id="CHEBI:29105"/>
        <label>2</label>
    </ligand>
</feature>
<evidence type="ECO:0000313" key="20">
    <source>
        <dbReference type="Proteomes" id="UP000243723"/>
    </source>
</evidence>
<dbReference type="InterPro" id="IPR019786">
    <property type="entry name" value="Zinc_finger_PHD-type_CS"/>
</dbReference>
<dbReference type="InterPro" id="IPR001965">
    <property type="entry name" value="Znf_PHD"/>
</dbReference>
<dbReference type="PROSITE" id="PS01359">
    <property type="entry name" value="ZF_PHD_1"/>
    <property type="match status" value="1"/>
</dbReference>
<feature type="binding site" evidence="14">
    <location>
        <position position="417"/>
    </location>
    <ligand>
        <name>Zn(2+)</name>
        <dbReference type="ChEBI" id="CHEBI:29105"/>
        <label>2</label>
    </ligand>
</feature>
<evidence type="ECO:0000256" key="11">
    <source>
        <dbReference type="ARBA" id="ARBA00023306"/>
    </source>
</evidence>
<dbReference type="InterPro" id="IPR013083">
    <property type="entry name" value="Znf_RING/FYVE/PHD"/>
</dbReference>
<keyword evidence="7 16" id="KW-0156">Chromatin regulator</keyword>
<evidence type="ECO:0000256" key="13">
    <source>
        <dbReference type="PIRSR" id="PIRSR628651-50"/>
    </source>
</evidence>
<keyword evidence="3 14" id="KW-0479">Metal-binding</keyword>
<gene>
    <name evidence="19" type="ORF">B9Z65_538</name>
</gene>
<dbReference type="GO" id="GO:0051321">
    <property type="term" value="P:meiotic cell cycle"/>
    <property type="evidence" value="ECO:0007669"/>
    <property type="project" value="UniProtKB-KW"/>
</dbReference>
<dbReference type="GO" id="GO:0006355">
    <property type="term" value="P:regulation of DNA-templated transcription"/>
    <property type="evidence" value="ECO:0007669"/>
    <property type="project" value="TreeGrafter"/>
</dbReference>
<evidence type="ECO:0000256" key="1">
    <source>
        <dbReference type="ARBA" id="ARBA00004123"/>
    </source>
</evidence>
<reference evidence="19 20" key="1">
    <citation type="submission" date="2017-05" db="EMBL/GenBank/DDBJ databases">
        <title>Draft genome sequence of Elsinoe australis.</title>
        <authorList>
            <person name="Cheng Q."/>
        </authorList>
    </citation>
    <scope>NUCLEOTIDE SEQUENCE [LARGE SCALE GENOMIC DNA]</scope>
    <source>
        <strain evidence="19 20">NL1</strain>
    </source>
</reference>
<dbReference type="SUPFAM" id="SSF57903">
    <property type="entry name" value="FYVE/PHD zinc finger"/>
    <property type="match status" value="1"/>
</dbReference>
<keyword evidence="8" id="KW-0234">DNA repair</keyword>
<dbReference type="GO" id="GO:0035267">
    <property type="term" value="C:NuA4 histone acetyltransferase complex"/>
    <property type="evidence" value="ECO:0007669"/>
    <property type="project" value="TreeGrafter"/>
</dbReference>
<evidence type="ECO:0000256" key="5">
    <source>
        <dbReference type="ARBA" id="ARBA00022771"/>
    </source>
</evidence>
<evidence type="ECO:0000256" key="4">
    <source>
        <dbReference type="ARBA" id="ARBA00022763"/>
    </source>
</evidence>
<comment type="subunit">
    <text evidence="16">Component of an histone acetyltransferase complex. Interacts with H3K4me3 and to a lesser extent with H3K4me2.</text>
</comment>
<evidence type="ECO:0000259" key="18">
    <source>
        <dbReference type="PROSITE" id="PS50016"/>
    </source>
</evidence>
<feature type="compositionally biased region" description="Basic and acidic residues" evidence="17">
    <location>
        <begin position="202"/>
        <end position="211"/>
    </location>
</feature>
<dbReference type="GO" id="GO:0006281">
    <property type="term" value="P:DNA repair"/>
    <property type="evidence" value="ECO:0007669"/>
    <property type="project" value="UniProtKB-KW"/>
</dbReference>
<feature type="site" description="Histone H3K4me3 binding" evidence="13">
    <location>
        <position position="391"/>
    </location>
</feature>
<keyword evidence="9 16" id="KW-0539">Nucleus</keyword>
<evidence type="ECO:0000256" key="2">
    <source>
        <dbReference type="ARBA" id="ARBA00010210"/>
    </source>
</evidence>
<feature type="binding site" evidence="14">
    <location>
        <position position="404"/>
    </location>
    <ligand>
        <name>Zn(2+)</name>
        <dbReference type="ChEBI" id="CHEBI:29105"/>
        <label>1</label>
    </ligand>
</feature>